<dbReference type="PROSITE" id="PS50030">
    <property type="entry name" value="UBA"/>
    <property type="match status" value="2"/>
</dbReference>
<evidence type="ECO:0000313" key="8">
    <source>
        <dbReference type="EMBL" id="EEA06814.1"/>
    </source>
</evidence>
<organism evidence="8 9">
    <name type="scientific">Cryptosporidium muris (strain RN66)</name>
    <dbReference type="NCBI Taxonomy" id="441375"/>
    <lineage>
        <taxon>Eukaryota</taxon>
        <taxon>Sar</taxon>
        <taxon>Alveolata</taxon>
        <taxon>Apicomplexa</taxon>
        <taxon>Conoidasida</taxon>
        <taxon>Coccidia</taxon>
        <taxon>Eucoccidiorida</taxon>
        <taxon>Eimeriorina</taxon>
        <taxon>Cryptosporidiidae</taxon>
        <taxon>Cryptosporidium</taxon>
    </lineage>
</organism>
<dbReference type="Gene3D" id="3.10.20.90">
    <property type="entry name" value="Phosphatidylinositol 3-kinase Catalytic Subunit, Chain A, domain 1"/>
    <property type="match status" value="1"/>
</dbReference>
<dbReference type="CDD" id="cd14280">
    <property type="entry name" value="UBA1_Rad23_like"/>
    <property type="match status" value="1"/>
</dbReference>
<dbReference type="CDD" id="cd01805">
    <property type="entry name" value="Ubl_Rad23"/>
    <property type="match status" value="1"/>
</dbReference>
<proteinExistence type="inferred from homology"/>
<evidence type="ECO:0000259" key="6">
    <source>
        <dbReference type="PROSITE" id="PS50030"/>
    </source>
</evidence>
<dbReference type="GO" id="GO:0003684">
    <property type="term" value="F:damaged DNA binding"/>
    <property type="evidence" value="ECO:0007669"/>
    <property type="project" value="UniProtKB-UniRule"/>
</dbReference>
<dbReference type="VEuPathDB" id="CryptoDB:CMU_014900"/>
<dbReference type="PANTHER" id="PTHR10621:SF0">
    <property type="entry name" value="UV EXCISION REPAIR PROTEIN RAD23"/>
    <property type="match status" value="1"/>
</dbReference>
<dbReference type="GO" id="GO:0043130">
    <property type="term" value="F:ubiquitin binding"/>
    <property type="evidence" value="ECO:0007669"/>
    <property type="project" value="UniProtKB-UniRule"/>
</dbReference>
<dbReference type="Gene3D" id="1.10.10.540">
    <property type="entry name" value="XPC-binding domain"/>
    <property type="match status" value="1"/>
</dbReference>
<evidence type="ECO:0000256" key="5">
    <source>
        <dbReference type="RuleBase" id="RU367049"/>
    </source>
</evidence>
<keyword evidence="4 5" id="KW-0539">Nucleus</keyword>
<dbReference type="eggNOG" id="KOG0011">
    <property type="taxonomic scope" value="Eukaryota"/>
</dbReference>
<comment type="similarity">
    <text evidence="5">Belongs to the RAD23 family.</text>
</comment>
<dbReference type="GO" id="GO:0043161">
    <property type="term" value="P:proteasome-mediated ubiquitin-dependent protein catabolic process"/>
    <property type="evidence" value="ECO:0007669"/>
    <property type="project" value="UniProtKB-UniRule"/>
</dbReference>
<dbReference type="EMBL" id="DS989730">
    <property type="protein sequence ID" value="EEA06814.1"/>
    <property type="molecule type" value="Genomic_DNA"/>
</dbReference>
<feature type="domain" description="Ubiquitin-like" evidence="7">
    <location>
        <begin position="1"/>
        <end position="74"/>
    </location>
</feature>
<comment type="function">
    <text evidence="5">Multiubiquitin chain receptor involved in modulation of proteasomal degradation. Involved in nucleotide excision repair.</text>
</comment>
<keyword evidence="9" id="KW-1185">Reference proteome</keyword>
<dbReference type="SMART" id="SM00213">
    <property type="entry name" value="UBQ"/>
    <property type="match status" value="1"/>
</dbReference>
<keyword evidence="5" id="KW-0963">Cytoplasm</keyword>
<name>B6AF47_CRYMR</name>
<dbReference type="Pfam" id="PF09280">
    <property type="entry name" value="XPC-binding"/>
    <property type="match status" value="1"/>
</dbReference>
<dbReference type="InterPro" id="IPR006636">
    <property type="entry name" value="STI1_HS-bd"/>
</dbReference>
<gene>
    <name evidence="8" type="ORF">CMU_014900</name>
</gene>
<dbReference type="PROSITE" id="PS50053">
    <property type="entry name" value="UBIQUITIN_2"/>
    <property type="match status" value="1"/>
</dbReference>
<comment type="subcellular location">
    <subcellularLocation>
        <location evidence="5">Nucleus</location>
    </subcellularLocation>
    <subcellularLocation>
        <location evidence="5">Cytoplasm</location>
    </subcellularLocation>
</comment>
<dbReference type="GeneID" id="6996015"/>
<dbReference type="InterPro" id="IPR000626">
    <property type="entry name" value="Ubiquitin-like_dom"/>
</dbReference>
<dbReference type="STRING" id="441375.B6AF47"/>
<evidence type="ECO:0000256" key="3">
    <source>
        <dbReference type="ARBA" id="ARBA00023204"/>
    </source>
</evidence>
<dbReference type="PANTHER" id="PTHR10621">
    <property type="entry name" value="UV EXCISION REPAIR PROTEIN RAD23"/>
    <property type="match status" value="1"/>
</dbReference>
<dbReference type="RefSeq" id="XP_002141163.1">
    <property type="nucleotide sequence ID" value="XM_002141127.1"/>
</dbReference>
<keyword evidence="1" id="KW-0677">Repeat</keyword>
<protein>
    <recommendedName>
        <fullName evidence="5">UV excision repair protein RAD23</fullName>
    </recommendedName>
</protein>
<dbReference type="Pfam" id="PF00627">
    <property type="entry name" value="UBA"/>
    <property type="match status" value="2"/>
</dbReference>
<dbReference type="SUPFAM" id="SSF54236">
    <property type="entry name" value="Ubiquitin-like"/>
    <property type="match status" value="1"/>
</dbReference>
<dbReference type="Proteomes" id="UP000001460">
    <property type="component" value="Unassembled WGS sequence"/>
</dbReference>
<dbReference type="InterPro" id="IPR015360">
    <property type="entry name" value="XPC-bd"/>
</dbReference>
<dbReference type="GO" id="GO:0005829">
    <property type="term" value="C:cytosol"/>
    <property type="evidence" value="ECO:0007669"/>
    <property type="project" value="TreeGrafter"/>
</dbReference>
<dbReference type="OMA" id="PHMLEPI"/>
<keyword evidence="3 5" id="KW-0234">DNA repair</keyword>
<sequence>MKIKVRTVQNTEHEIEVEDNFTVLQIKQLIEAKNSQMTASRQKLIFAGRILGDSQTVQDIGIKEGERLVVLVSKGAIQQKSSEISQTKNIGNSTSAQTTPVTTNTGVIPNNCDQNTYESSASALITGTELETTINNIVNMGFERNQVIAAMRAAFNNPDRAVEYLTSGIPLPGIIIQGQGQGQGQSEVSLSQAATTPINPEMSDINQISTNASGDTVTGALDSLRTNPIFQQLRMVVQQDPRILPELLARVGQTNPEILQLITENQEEFIRLMERTDSDDIGEINGATSVYLTQQEAEAVERLQGLGFPRNAALEAFLICEKNEELAANYLIENSADFFEDNNSTNV</sequence>
<reference evidence="8" key="1">
    <citation type="submission" date="2008-06" db="EMBL/GenBank/DDBJ databases">
        <authorList>
            <person name="Lorenzi H."/>
            <person name="Inman J."/>
            <person name="Miller J."/>
            <person name="Schobel S."/>
            <person name="Amedeo P."/>
            <person name="Caler E.V."/>
            <person name="da Silva J."/>
        </authorList>
    </citation>
    <scope>NUCLEOTIDE SEQUENCE [LARGE SCALE GENOMIC DNA]</scope>
    <source>
        <strain evidence="8">RN66</strain>
    </source>
</reference>
<dbReference type="InterPro" id="IPR004806">
    <property type="entry name" value="Rad23"/>
</dbReference>
<dbReference type="FunFam" id="1.10.8.10:FF:000003">
    <property type="entry name" value="UV excision repair protein RAD23 homolog"/>
    <property type="match status" value="1"/>
</dbReference>
<dbReference type="SUPFAM" id="SSF46934">
    <property type="entry name" value="UBA-like"/>
    <property type="match status" value="2"/>
</dbReference>
<dbReference type="CDD" id="cd14281">
    <property type="entry name" value="UBA2_Rad23_like"/>
    <property type="match status" value="1"/>
</dbReference>
<dbReference type="FunFam" id="1.10.8.10:FF:000002">
    <property type="entry name" value="UV excision repair protein RAD23 homolog"/>
    <property type="match status" value="1"/>
</dbReference>
<evidence type="ECO:0000256" key="4">
    <source>
        <dbReference type="ARBA" id="ARBA00023242"/>
    </source>
</evidence>
<dbReference type="GO" id="GO:0006289">
    <property type="term" value="P:nucleotide-excision repair"/>
    <property type="evidence" value="ECO:0007669"/>
    <property type="project" value="UniProtKB-UniRule"/>
</dbReference>
<dbReference type="AlphaFoldDB" id="B6AF47"/>
<dbReference type="InterPro" id="IPR036353">
    <property type="entry name" value="XPC-bd_sf"/>
</dbReference>
<evidence type="ECO:0000256" key="2">
    <source>
        <dbReference type="ARBA" id="ARBA00022763"/>
    </source>
</evidence>
<keyword evidence="2 5" id="KW-0227">DNA damage</keyword>
<dbReference type="OrthoDB" id="419317at2759"/>
<dbReference type="SMART" id="SM00727">
    <property type="entry name" value="STI1"/>
    <property type="match status" value="1"/>
</dbReference>
<dbReference type="InterPro" id="IPR029071">
    <property type="entry name" value="Ubiquitin-like_domsf"/>
</dbReference>
<dbReference type="Pfam" id="PF00240">
    <property type="entry name" value="ubiquitin"/>
    <property type="match status" value="1"/>
</dbReference>
<dbReference type="InterPro" id="IPR015940">
    <property type="entry name" value="UBA"/>
</dbReference>
<dbReference type="NCBIfam" id="TIGR00601">
    <property type="entry name" value="rad23"/>
    <property type="match status" value="1"/>
</dbReference>
<feature type="domain" description="UBA" evidence="6">
    <location>
        <begin position="294"/>
        <end position="334"/>
    </location>
</feature>
<dbReference type="InterPro" id="IPR009060">
    <property type="entry name" value="UBA-like_sf"/>
</dbReference>
<dbReference type="GO" id="GO:0005654">
    <property type="term" value="C:nucleoplasm"/>
    <property type="evidence" value="ECO:0007669"/>
    <property type="project" value="TreeGrafter"/>
</dbReference>
<evidence type="ECO:0000259" key="7">
    <source>
        <dbReference type="PROSITE" id="PS50053"/>
    </source>
</evidence>
<feature type="domain" description="UBA" evidence="6">
    <location>
        <begin position="128"/>
        <end position="168"/>
    </location>
</feature>
<dbReference type="GO" id="GO:0031593">
    <property type="term" value="F:polyubiquitin modification-dependent protein binding"/>
    <property type="evidence" value="ECO:0007669"/>
    <property type="project" value="UniProtKB-UniRule"/>
</dbReference>
<evidence type="ECO:0000256" key="1">
    <source>
        <dbReference type="ARBA" id="ARBA00022737"/>
    </source>
</evidence>
<evidence type="ECO:0000313" key="9">
    <source>
        <dbReference type="Proteomes" id="UP000001460"/>
    </source>
</evidence>
<dbReference type="SUPFAM" id="SSF101238">
    <property type="entry name" value="XPC-binding domain"/>
    <property type="match status" value="1"/>
</dbReference>
<dbReference type="Gene3D" id="1.10.8.10">
    <property type="entry name" value="DNA helicase RuvA subunit, C-terminal domain"/>
    <property type="match status" value="2"/>
</dbReference>
<accession>B6AF47</accession>
<dbReference type="PRINTS" id="PR01839">
    <property type="entry name" value="RAD23PROTEIN"/>
</dbReference>
<dbReference type="GO" id="GO:0070628">
    <property type="term" value="F:proteasome binding"/>
    <property type="evidence" value="ECO:0007669"/>
    <property type="project" value="TreeGrafter"/>
</dbReference>
<dbReference type="SMART" id="SM00165">
    <property type="entry name" value="UBA"/>
    <property type="match status" value="2"/>
</dbReference>